<dbReference type="PANTHER" id="PTHR10799">
    <property type="entry name" value="SNF2/RAD54 HELICASE FAMILY"/>
    <property type="match status" value="1"/>
</dbReference>
<dbReference type="PROSITE" id="PS51192">
    <property type="entry name" value="HELICASE_ATP_BIND_1"/>
    <property type="match status" value="1"/>
</dbReference>
<feature type="domain" description="Helicase ATP-binding" evidence="1">
    <location>
        <begin position="65"/>
        <end position="339"/>
    </location>
</feature>
<dbReference type="RefSeq" id="WP_114843222.1">
    <property type="nucleotide sequence ID" value="NZ_CP031220.1"/>
</dbReference>
<accession>A0AAX2AD70</accession>
<name>A0AAX2AD70_9BACT</name>
<evidence type="ECO:0000313" key="3">
    <source>
        <dbReference type="Proteomes" id="UP000290092"/>
    </source>
</evidence>
<gene>
    <name evidence="2" type="ORF">CP985_10940</name>
</gene>
<dbReference type="InterPro" id="IPR001650">
    <property type="entry name" value="Helicase_C-like"/>
</dbReference>
<dbReference type="Pfam" id="PF04851">
    <property type="entry name" value="ResIII"/>
    <property type="match status" value="1"/>
</dbReference>
<dbReference type="InterPro" id="IPR006935">
    <property type="entry name" value="Helicase/UvrB_N"/>
</dbReference>
<dbReference type="GO" id="GO:0003677">
    <property type="term" value="F:DNA binding"/>
    <property type="evidence" value="ECO:0007669"/>
    <property type="project" value="InterPro"/>
</dbReference>
<sequence length="788" mass="91267">MRTISIENIIKDNIEVFNKKLGDVLKPRFDIYNPKKYDAIISRILDSERKSFPMQAQKIAAIADELNRKKQKAVILSAEMGSGKTDMASKIAVTIAKNKRVNFIMCPPHLVDKWESELRKTETSYDKFKIIKVSKWEELIPYTNRDMRKEKVRYFFIVSREGAKLGYKKEMVFNLKKKIIYSEELIDGEKELVKKSIFSLRCPDCSTEISELTNFDFSKIENFPVNEQKQIIKENLSNDFPRKCPHCNTILRQISSEYQKKDNRIRLSIAEYVKRTWTKGKIELLIIDEIHEYKSSNSGQGNAMAQLASVSKKILGLTGTLLNGYASSLFYILFRINPYLMSNKLGYSYKDVRMFIEHFGAFEKQFTAEEVKEGKVTKKGKQINIKEKPKISPNLLTVLLDMVVFLRLDEIKMEEGEGLPPYNEEVLLVEKDEKIFEKTDSYIDVLAGKVKKNPKLLGNLANDSIGIYDMPFNEFNAQNEVIYNPEISREEFGLLNKEKALIKLVEQEFNLNRKVLVYVYFSNKSIAQDLIKILQNKFPNKKILFLPPSVSANKREEWIKNNPCDLLLANPELVKTGLDLLDFTTIIFYESTYNIFTLRQASRRSWRLGQKENIKVIFMAYKSTPQHLALDLISSKVNAASSLEGRLSGDDDLSAMADDDSIQSALAKSILKGYIAKDNINMESFENFGSNREWNPFEKYYLDRKNKHLTCEILSNNDKEIRNNNNNNVLEKTLIIENEIVNNHNDTNTYKYVYYEKVKGKKEFKRMEIDIDDRDTLNSIGSIQLALF</sequence>
<dbReference type="InterPro" id="IPR014001">
    <property type="entry name" value="Helicase_ATP-bd"/>
</dbReference>
<dbReference type="KEGG" id="amyt:AMYT_a0013"/>
<comment type="caution">
    <text evidence="2">The sequence shown here is derived from an EMBL/GenBank/DDBJ whole genome shotgun (WGS) entry which is preliminary data.</text>
</comment>
<dbReference type="GO" id="GO:0016787">
    <property type="term" value="F:hydrolase activity"/>
    <property type="evidence" value="ECO:0007669"/>
    <property type="project" value="InterPro"/>
</dbReference>
<dbReference type="InterPro" id="IPR027417">
    <property type="entry name" value="P-loop_NTPase"/>
</dbReference>
<dbReference type="AlphaFoldDB" id="A0AAX2AD70"/>
<protein>
    <recommendedName>
        <fullName evidence="1">Helicase ATP-binding domain-containing protein</fullName>
    </recommendedName>
</protein>
<organism evidence="2 3">
    <name type="scientific">Malaciobacter mytili LMG 24559</name>
    <dbReference type="NCBI Taxonomy" id="1032238"/>
    <lineage>
        <taxon>Bacteria</taxon>
        <taxon>Pseudomonadati</taxon>
        <taxon>Campylobacterota</taxon>
        <taxon>Epsilonproteobacteria</taxon>
        <taxon>Campylobacterales</taxon>
        <taxon>Arcobacteraceae</taxon>
        <taxon>Malaciobacter</taxon>
    </lineage>
</organism>
<dbReference type="EMBL" id="NXID01000046">
    <property type="protein sequence ID" value="RXK14979.1"/>
    <property type="molecule type" value="Genomic_DNA"/>
</dbReference>
<dbReference type="SUPFAM" id="SSF52540">
    <property type="entry name" value="P-loop containing nucleoside triphosphate hydrolases"/>
    <property type="match status" value="2"/>
</dbReference>
<dbReference type="Proteomes" id="UP000290092">
    <property type="component" value="Unassembled WGS sequence"/>
</dbReference>
<reference evidence="2 3" key="1">
    <citation type="submission" date="2017-09" db="EMBL/GenBank/DDBJ databases">
        <title>Genomics of the genus Arcobacter.</title>
        <authorList>
            <person name="Perez-Cataluna A."/>
            <person name="Figueras M.J."/>
            <person name="Salas-Masso N."/>
        </authorList>
    </citation>
    <scope>NUCLEOTIDE SEQUENCE [LARGE SCALE GENOMIC DNA]</scope>
    <source>
        <strain evidence="2 3">CECT 7386</strain>
    </source>
</reference>
<dbReference type="SMART" id="SM00487">
    <property type="entry name" value="DEXDc"/>
    <property type="match status" value="1"/>
</dbReference>
<proteinExistence type="predicted"/>
<evidence type="ECO:0000313" key="2">
    <source>
        <dbReference type="EMBL" id="RXK14979.1"/>
    </source>
</evidence>
<dbReference type="GO" id="GO:0005524">
    <property type="term" value="F:ATP binding"/>
    <property type="evidence" value="ECO:0007669"/>
    <property type="project" value="InterPro"/>
</dbReference>
<dbReference type="Pfam" id="PF00271">
    <property type="entry name" value="Helicase_C"/>
    <property type="match status" value="1"/>
</dbReference>
<evidence type="ECO:0000259" key="1">
    <source>
        <dbReference type="PROSITE" id="PS51192"/>
    </source>
</evidence>
<keyword evidence="3" id="KW-1185">Reference proteome</keyword>
<dbReference type="Gene3D" id="3.40.50.300">
    <property type="entry name" value="P-loop containing nucleotide triphosphate hydrolases"/>
    <property type="match status" value="2"/>
</dbReference>